<gene>
    <name evidence="4" type="primary">gldG</name>
    <name evidence="4" type="ORF">PQ465_05310</name>
</gene>
<dbReference type="EMBL" id="CP117880">
    <property type="protein sequence ID" value="WDF69794.1"/>
    <property type="molecule type" value="Genomic_DNA"/>
</dbReference>
<dbReference type="Proteomes" id="UP001221558">
    <property type="component" value="Chromosome"/>
</dbReference>
<feature type="domain" description="DUF7088" evidence="3">
    <location>
        <begin position="277"/>
        <end position="385"/>
    </location>
</feature>
<reference evidence="4 5" key="1">
    <citation type="submission" date="2023-02" db="EMBL/GenBank/DDBJ databases">
        <title>Genome sequence of Sphingobacterium sp. KACC 22765.</title>
        <authorList>
            <person name="Kim S."/>
            <person name="Heo J."/>
            <person name="Kwon S.-W."/>
        </authorList>
    </citation>
    <scope>NUCLEOTIDE SEQUENCE [LARGE SCALE GENOMIC DNA]</scope>
    <source>
        <strain evidence="4 5">KACC 22765</strain>
    </source>
</reference>
<dbReference type="PANTHER" id="PTHR43471">
    <property type="entry name" value="ABC TRANSPORTER PERMEASE"/>
    <property type="match status" value="1"/>
</dbReference>
<feature type="transmembrane region" description="Helical" evidence="1">
    <location>
        <begin position="55"/>
        <end position="73"/>
    </location>
</feature>
<feature type="transmembrane region" description="Helical" evidence="1">
    <location>
        <begin position="213"/>
        <end position="233"/>
    </location>
</feature>
<dbReference type="Pfam" id="PF12679">
    <property type="entry name" value="ABC2_membrane_2"/>
    <property type="match status" value="1"/>
</dbReference>
<protein>
    <submittedName>
        <fullName evidence="4">Gliding motility-associated ABC transporter substrate-binding protein GldG</fullName>
    </submittedName>
</protein>
<evidence type="ECO:0000259" key="2">
    <source>
        <dbReference type="Pfam" id="PF09822"/>
    </source>
</evidence>
<dbReference type="InterPro" id="IPR019863">
    <property type="entry name" value="Motility-assoc_ABC-rel_GldG"/>
</dbReference>
<evidence type="ECO:0000259" key="3">
    <source>
        <dbReference type="Pfam" id="PF23357"/>
    </source>
</evidence>
<dbReference type="NCBIfam" id="TIGR03521">
    <property type="entry name" value="GldG"/>
    <property type="match status" value="1"/>
</dbReference>
<keyword evidence="1" id="KW-0812">Transmembrane</keyword>
<sequence length="803" mass="89665">MINIYKKEIRSFFNSLVGYLAIALFLLVTGLLLWVFPETSILENGYASLEGFFAIAPYLFIFLIPAIAMRAIAGEISDGTFELLRSRPHSLSAIVFGKFFGVFTIALLAILPTILYAVSLYFIASPEGNIDIGAIIGSYVGLLFLAAVYSAISLFCSCLTKNSVVAFLLGIFAVFFAYYGFDALGNLRIFSAHEDFVKALGIQTHYLSISRGVLLAEDSLYFVSIILLFLIFTKGHLERGFRKRAIAFTRYGIAICGYFLLNNSSTASLLGRIDFTEDQRFTLSENTKKLLTNLQEPVYLTVFLTGDLPNGFNQLKKATVDMANDFKSYSNGNLKFTLIDPLEGSPEEQQAFTEALVSRGAYPTNLSVKTEQGFTQKLIFPVAIIHSEKQEFVVNLLQQKKGSRPEEALNNSIQNLEYALSSALKKVNDNSSSFIGFSEGHGEPSDLELYDAMQSLAVGNQVGRVNLDSVTYASLDQLNVLFIVKPKTAFSDADKYKLDYFVRHGGRVVWAIDQIDADLQQLQRQGSQPLIGRTLHLDDQLFLYGVRLNYDLIADLNCGQIPLTVGSMAGQSQIELAPWYLFPILAATSAHPVVKNLDGIRTEFIGSIDTIETAAIQKEILLTSSPFIKTINTPNAISLQMVEEAPDPKTFRAKPATVAVLLQGKFPYVFENRPTPSGITLPVDLSNISKESKMLVMSDGDWLINQISAKDQSPYPLGWDRYTEQQFANKVFLQNVVDYLIDDENLISLRNREVKLRLLDQAVVREKKVFWQLINVLLPILVLTITALLQQLWRKRRYGRKRG</sequence>
<feature type="domain" description="ABC-type uncharacterised transport system" evidence="2">
    <location>
        <begin position="435"/>
        <end position="735"/>
    </location>
</feature>
<accession>A0ABY7WR62</accession>
<organism evidence="4 5">
    <name type="scientific">Sphingobacterium oryzagri</name>
    <dbReference type="NCBI Taxonomy" id="3025669"/>
    <lineage>
        <taxon>Bacteria</taxon>
        <taxon>Pseudomonadati</taxon>
        <taxon>Bacteroidota</taxon>
        <taxon>Sphingobacteriia</taxon>
        <taxon>Sphingobacteriales</taxon>
        <taxon>Sphingobacteriaceae</taxon>
        <taxon>Sphingobacterium</taxon>
    </lineage>
</organism>
<feature type="transmembrane region" description="Helical" evidence="1">
    <location>
        <begin position="130"/>
        <end position="152"/>
    </location>
</feature>
<feature type="transmembrane region" description="Helical" evidence="1">
    <location>
        <begin position="769"/>
        <end position="793"/>
    </location>
</feature>
<dbReference type="InterPro" id="IPR019196">
    <property type="entry name" value="ABC_transp_unknown"/>
</dbReference>
<dbReference type="Pfam" id="PF09822">
    <property type="entry name" value="ABC_transp_aux"/>
    <property type="match status" value="1"/>
</dbReference>
<proteinExistence type="predicted"/>
<keyword evidence="5" id="KW-1185">Reference proteome</keyword>
<dbReference type="InterPro" id="IPR055396">
    <property type="entry name" value="DUF7088"/>
</dbReference>
<evidence type="ECO:0000313" key="5">
    <source>
        <dbReference type="Proteomes" id="UP001221558"/>
    </source>
</evidence>
<feature type="transmembrane region" description="Helical" evidence="1">
    <location>
        <begin position="12"/>
        <end position="35"/>
    </location>
</feature>
<dbReference type="Pfam" id="PF23357">
    <property type="entry name" value="DUF7088"/>
    <property type="match status" value="1"/>
</dbReference>
<name>A0ABY7WR62_9SPHI</name>
<keyword evidence="1" id="KW-0472">Membrane</keyword>
<keyword evidence="1" id="KW-1133">Transmembrane helix</keyword>
<evidence type="ECO:0000313" key="4">
    <source>
        <dbReference type="EMBL" id="WDF69794.1"/>
    </source>
</evidence>
<evidence type="ECO:0000256" key="1">
    <source>
        <dbReference type="SAM" id="Phobius"/>
    </source>
</evidence>
<feature type="transmembrane region" description="Helical" evidence="1">
    <location>
        <begin position="164"/>
        <end position="181"/>
    </location>
</feature>
<feature type="transmembrane region" description="Helical" evidence="1">
    <location>
        <begin position="94"/>
        <end position="124"/>
    </location>
</feature>
<dbReference type="RefSeq" id="WP_274268506.1">
    <property type="nucleotide sequence ID" value="NZ_CP117880.1"/>
</dbReference>